<reference evidence="1" key="1">
    <citation type="submission" date="2014-05" db="EMBL/GenBank/DDBJ databases">
        <authorList>
            <person name="Chronopoulou M."/>
        </authorList>
    </citation>
    <scope>NUCLEOTIDE SEQUENCE</scope>
    <source>
        <tissue evidence="1">Whole organism</tissue>
    </source>
</reference>
<sequence>SCVSVNFIINIILITCDVNDDVDGYVPWFCNEDDPKFDCDRGVGSWLELI</sequence>
<accession>A0A0K2TYU2</accession>
<dbReference type="EMBL" id="HACA01013180">
    <property type="protein sequence ID" value="CDW30541.1"/>
    <property type="molecule type" value="Transcribed_RNA"/>
</dbReference>
<name>A0A0K2TYU2_LEPSM</name>
<organism evidence="1">
    <name type="scientific">Lepeophtheirus salmonis</name>
    <name type="common">Salmon louse</name>
    <name type="synonym">Caligus salmonis</name>
    <dbReference type="NCBI Taxonomy" id="72036"/>
    <lineage>
        <taxon>Eukaryota</taxon>
        <taxon>Metazoa</taxon>
        <taxon>Ecdysozoa</taxon>
        <taxon>Arthropoda</taxon>
        <taxon>Crustacea</taxon>
        <taxon>Multicrustacea</taxon>
        <taxon>Hexanauplia</taxon>
        <taxon>Copepoda</taxon>
        <taxon>Siphonostomatoida</taxon>
        <taxon>Caligidae</taxon>
        <taxon>Lepeophtheirus</taxon>
    </lineage>
</organism>
<dbReference type="AlphaFoldDB" id="A0A0K2TYU2"/>
<evidence type="ECO:0000313" key="1">
    <source>
        <dbReference type="EMBL" id="CDW30541.1"/>
    </source>
</evidence>
<feature type="non-terminal residue" evidence="1">
    <location>
        <position position="1"/>
    </location>
</feature>
<proteinExistence type="predicted"/>
<protein>
    <submittedName>
        <fullName evidence="1">Uncharacterized protein</fullName>
    </submittedName>
</protein>